<evidence type="ECO:0000313" key="5">
    <source>
        <dbReference type="Proteomes" id="UP000075391"/>
    </source>
</evidence>
<organism evidence="4 5">
    <name type="scientific">Bdellovibrio bacteriovorus</name>
    <dbReference type="NCBI Taxonomy" id="959"/>
    <lineage>
        <taxon>Bacteria</taxon>
        <taxon>Pseudomonadati</taxon>
        <taxon>Bdellovibrionota</taxon>
        <taxon>Bdellovibrionia</taxon>
        <taxon>Bdellovibrionales</taxon>
        <taxon>Pseudobdellovibrionaceae</taxon>
        <taxon>Bdellovibrio</taxon>
    </lineage>
</organism>
<dbReference type="Proteomes" id="UP000075391">
    <property type="component" value="Unassembled WGS sequence"/>
</dbReference>
<protein>
    <submittedName>
        <fullName evidence="4">3-hxdroxyacyl-CoA dehydrogenase</fullName>
    </submittedName>
</protein>
<dbReference type="RefSeq" id="WP_063242855.1">
    <property type="nucleotide sequence ID" value="NZ_LUKF01000002.1"/>
</dbReference>
<accession>A0A150WV34</accession>
<evidence type="ECO:0000256" key="2">
    <source>
        <dbReference type="ARBA" id="ARBA00023239"/>
    </source>
</evidence>
<dbReference type="PROSITE" id="PS00166">
    <property type="entry name" value="ENOYL_COA_HYDRATASE"/>
    <property type="match status" value="1"/>
</dbReference>
<dbReference type="Pfam" id="PF00378">
    <property type="entry name" value="ECH_1"/>
    <property type="match status" value="1"/>
</dbReference>
<dbReference type="PANTHER" id="PTHR11941:SF173">
    <property type="entry name" value="3-HYDROXYBUTYRYL-COA DEHYDRATASE-LIKE PROTEIN, MITOCHONDRIAL"/>
    <property type="match status" value="1"/>
</dbReference>
<comment type="caution">
    <text evidence="4">The sequence shown here is derived from an EMBL/GenBank/DDBJ whole genome shotgun (WGS) entry which is preliminary data.</text>
</comment>
<dbReference type="SUPFAM" id="SSF52096">
    <property type="entry name" value="ClpP/crotonase"/>
    <property type="match status" value="1"/>
</dbReference>
<dbReference type="CDD" id="cd06558">
    <property type="entry name" value="crotonase-like"/>
    <property type="match status" value="1"/>
</dbReference>
<dbReference type="Gene3D" id="1.10.12.10">
    <property type="entry name" value="Lyase 2-enoyl-coa Hydratase, Chain A, domain 2"/>
    <property type="match status" value="1"/>
</dbReference>
<dbReference type="GO" id="GO:0016829">
    <property type="term" value="F:lyase activity"/>
    <property type="evidence" value="ECO:0007669"/>
    <property type="project" value="UniProtKB-KW"/>
</dbReference>
<dbReference type="InterPro" id="IPR018376">
    <property type="entry name" value="Enoyl-CoA_hyd/isom_CS"/>
</dbReference>
<dbReference type="AlphaFoldDB" id="A0A150WV34"/>
<dbReference type="Gene3D" id="3.90.226.10">
    <property type="entry name" value="2-enoyl-CoA Hydratase, Chain A, domain 1"/>
    <property type="match status" value="1"/>
</dbReference>
<dbReference type="OrthoDB" id="5290223at2"/>
<proteinExistence type="inferred from homology"/>
<keyword evidence="2" id="KW-0456">Lyase</keyword>
<dbReference type="InterPro" id="IPR014748">
    <property type="entry name" value="Enoyl-CoA_hydra_C"/>
</dbReference>
<evidence type="ECO:0000256" key="1">
    <source>
        <dbReference type="ARBA" id="ARBA00005254"/>
    </source>
</evidence>
<dbReference type="EMBL" id="LUKF01000002">
    <property type="protein sequence ID" value="KYG70378.1"/>
    <property type="molecule type" value="Genomic_DNA"/>
</dbReference>
<evidence type="ECO:0000313" key="4">
    <source>
        <dbReference type="EMBL" id="KYG70378.1"/>
    </source>
</evidence>
<name>A0A150WV34_BDEBC</name>
<evidence type="ECO:0000256" key="3">
    <source>
        <dbReference type="RuleBase" id="RU003707"/>
    </source>
</evidence>
<sequence>MNFYSEKFTHLKTQLSRHVLWLTLDNVEQSNAISLEMVDSLTRVLRHADFDPQVRVIVIKGEGPTFCAGGDVKAMQNKTGMFAGESNELRMRYIHGIQQIPKCIEDLSKPLIAMVNGPAIGAGCDLAMMCDLRVGSVKSKFGETFVKLGLVPGDGGTFFLQRVIGFSKAMQMSLTGDLIAGEEAQRWGLLNYFVDEAQLEAETLKIAEKIANNAPVAVQMTKKAMKMAYLNDLHTILDLSAAYQGITQRTADHFTALQAMKEKKAPEFSGN</sequence>
<dbReference type="InterPro" id="IPR029045">
    <property type="entry name" value="ClpP/crotonase-like_dom_sf"/>
</dbReference>
<reference evidence="4 5" key="1">
    <citation type="submission" date="2016-03" db="EMBL/GenBank/DDBJ databases">
        <authorList>
            <person name="Ploux O."/>
        </authorList>
    </citation>
    <scope>NUCLEOTIDE SEQUENCE [LARGE SCALE GENOMIC DNA]</scope>
    <source>
        <strain evidence="4 5">BER2</strain>
    </source>
</reference>
<gene>
    <name evidence="4" type="ORF">AZI85_14535</name>
</gene>
<dbReference type="GO" id="GO:0006635">
    <property type="term" value="P:fatty acid beta-oxidation"/>
    <property type="evidence" value="ECO:0007669"/>
    <property type="project" value="TreeGrafter"/>
</dbReference>
<comment type="similarity">
    <text evidence="1 3">Belongs to the enoyl-CoA hydratase/isomerase family.</text>
</comment>
<dbReference type="PANTHER" id="PTHR11941">
    <property type="entry name" value="ENOYL-COA HYDRATASE-RELATED"/>
    <property type="match status" value="1"/>
</dbReference>
<dbReference type="InterPro" id="IPR001753">
    <property type="entry name" value="Enoyl-CoA_hydra/iso"/>
</dbReference>